<sequence length="219" mass="23898">MRTYIVLILALTGAQCQVLSGPETVTGLVNHTVTITCRYKNYRYAVKSWDRCQSKQDSQCVRKASTSGLVADSRVSITDKKSKGVFNVTMRSLTEEDEGWYQCIVQGNLFGPEHSHSVYLTVSMGDGSEPDPVGPTPGGRQTSPVPTPGGQHFSSTTTGGQQTPPEVSDLRTKPTLDVAGLWAVMRWVIFSLMLACFLTVSWWTRSAGREAVPTAAHIQ</sequence>
<keyword evidence="10" id="KW-1185">Reference proteome</keyword>
<feature type="domain" description="Immunoglobulin" evidence="8">
    <location>
        <begin position="22"/>
        <end position="123"/>
    </location>
</feature>
<dbReference type="InterPro" id="IPR013783">
    <property type="entry name" value="Ig-like_fold"/>
</dbReference>
<protein>
    <recommendedName>
        <fullName evidence="11">Ig-like domain-containing protein</fullName>
    </recommendedName>
</protein>
<feature type="chain" id="PRO_5040314001" description="Ig-like domain-containing protein" evidence="6">
    <location>
        <begin position="17"/>
        <end position="219"/>
    </location>
</feature>
<proteinExistence type="predicted"/>
<dbReference type="GO" id="GO:0005886">
    <property type="term" value="C:plasma membrane"/>
    <property type="evidence" value="ECO:0007669"/>
    <property type="project" value="TreeGrafter"/>
</dbReference>
<evidence type="ECO:0000259" key="7">
    <source>
        <dbReference type="SMART" id="SM00406"/>
    </source>
</evidence>
<evidence type="ECO:0000256" key="3">
    <source>
        <dbReference type="ARBA" id="ARBA00023136"/>
    </source>
</evidence>
<evidence type="ECO:0000259" key="8">
    <source>
        <dbReference type="SMART" id="SM00409"/>
    </source>
</evidence>
<dbReference type="Pfam" id="PF07686">
    <property type="entry name" value="V-set"/>
    <property type="match status" value="1"/>
</dbReference>
<dbReference type="PANTHER" id="PTHR11860">
    <property type="entry name" value="POLYMERIC-IMMUNOGLOBULIN RECEPTOR"/>
    <property type="match status" value="1"/>
</dbReference>
<dbReference type="InterPro" id="IPR013106">
    <property type="entry name" value="Ig_V-set"/>
</dbReference>
<accession>A0A9Q1I382</accession>
<evidence type="ECO:0000256" key="6">
    <source>
        <dbReference type="SAM" id="SignalP"/>
    </source>
</evidence>
<evidence type="ECO:0000313" key="9">
    <source>
        <dbReference type="EMBL" id="KAJ8278765.1"/>
    </source>
</evidence>
<comment type="subcellular location">
    <subcellularLocation>
        <location evidence="1">Membrane</location>
    </subcellularLocation>
</comment>
<name>A0A9Q1I382_CONCO</name>
<keyword evidence="3 5" id="KW-0472">Membrane</keyword>
<dbReference type="GO" id="GO:0004888">
    <property type="term" value="F:transmembrane signaling receptor activity"/>
    <property type="evidence" value="ECO:0007669"/>
    <property type="project" value="TreeGrafter"/>
</dbReference>
<evidence type="ECO:0000256" key="1">
    <source>
        <dbReference type="ARBA" id="ARBA00004370"/>
    </source>
</evidence>
<keyword evidence="6" id="KW-0732">Signal</keyword>
<keyword evidence="2 5" id="KW-0812">Transmembrane</keyword>
<comment type="caution">
    <text evidence="9">The sequence shown here is derived from an EMBL/GenBank/DDBJ whole genome shotgun (WGS) entry which is preliminary data.</text>
</comment>
<feature type="transmembrane region" description="Helical" evidence="5">
    <location>
        <begin position="179"/>
        <end position="200"/>
    </location>
</feature>
<feature type="domain" description="Immunoglobulin V-set" evidence="7">
    <location>
        <begin position="32"/>
        <end position="105"/>
    </location>
</feature>
<keyword evidence="5" id="KW-1133">Transmembrane helix</keyword>
<evidence type="ECO:0000256" key="4">
    <source>
        <dbReference type="SAM" id="MobiDB-lite"/>
    </source>
</evidence>
<evidence type="ECO:0000313" key="10">
    <source>
        <dbReference type="Proteomes" id="UP001152803"/>
    </source>
</evidence>
<feature type="region of interest" description="Disordered" evidence="4">
    <location>
        <begin position="121"/>
        <end position="171"/>
    </location>
</feature>
<dbReference type="InterPro" id="IPR003599">
    <property type="entry name" value="Ig_sub"/>
</dbReference>
<evidence type="ECO:0000256" key="2">
    <source>
        <dbReference type="ARBA" id="ARBA00022692"/>
    </source>
</evidence>
<organism evidence="9 10">
    <name type="scientific">Conger conger</name>
    <name type="common">Conger eel</name>
    <name type="synonym">Muraena conger</name>
    <dbReference type="NCBI Taxonomy" id="82655"/>
    <lineage>
        <taxon>Eukaryota</taxon>
        <taxon>Metazoa</taxon>
        <taxon>Chordata</taxon>
        <taxon>Craniata</taxon>
        <taxon>Vertebrata</taxon>
        <taxon>Euteleostomi</taxon>
        <taxon>Actinopterygii</taxon>
        <taxon>Neopterygii</taxon>
        <taxon>Teleostei</taxon>
        <taxon>Anguilliformes</taxon>
        <taxon>Congridae</taxon>
        <taxon>Conger</taxon>
    </lineage>
</organism>
<dbReference type="SUPFAM" id="SSF48726">
    <property type="entry name" value="Immunoglobulin"/>
    <property type="match status" value="1"/>
</dbReference>
<dbReference type="Proteomes" id="UP001152803">
    <property type="component" value="Unassembled WGS sequence"/>
</dbReference>
<dbReference type="EMBL" id="JAFJMO010000004">
    <property type="protein sequence ID" value="KAJ8278765.1"/>
    <property type="molecule type" value="Genomic_DNA"/>
</dbReference>
<dbReference type="Gene3D" id="2.60.40.10">
    <property type="entry name" value="Immunoglobulins"/>
    <property type="match status" value="1"/>
</dbReference>
<dbReference type="AlphaFoldDB" id="A0A9Q1I382"/>
<gene>
    <name evidence="9" type="ORF">COCON_G00058310</name>
</gene>
<dbReference type="InterPro" id="IPR036179">
    <property type="entry name" value="Ig-like_dom_sf"/>
</dbReference>
<feature type="signal peptide" evidence="6">
    <location>
        <begin position="1"/>
        <end position="16"/>
    </location>
</feature>
<evidence type="ECO:0000256" key="5">
    <source>
        <dbReference type="SAM" id="Phobius"/>
    </source>
</evidence>
<dbReference type="PANTHER" id="PTHR11860:SF111">
    <property type="entry name" value="IMMUNOGLOBULIN SUBTYPE DOMAIN-CONTAINING PROTEIN"/>
    <property type="match status" value="1"/>
</dbReference>
<dbReference type="SMART" id="SM00409">
    <property type="entry name" value="IG"/>
    <property type="match status" value="1"/>
</dbReference>
<evidence type="ECO:0008006" key="11">
    <source>
        <dbReference type="Google" id="ProtNLM"/>
    </source>
</evidence>
<feature type="compositionally biased region" description="Polar residues" evidence="4">
    <location>
        <begin position="152"/>
        <end position="165"/>
    </location>
</feature>
<dbReference type="OrthoDB" id="284782at2759"/>
<dbReference type="InterPro" id="IPR050671">
    <property type="entry name" value="CD300_family_receptors"/>
</dbReference>
<reference evidence="9" key="1">
    <citation type="journal article" date="2023" name="Science">
        <title>Genome structures resolve the early diversification of teleost fishes.</title>
        <authorList>
            <person name="Parey E."/>
            <person name="Louis A."/>
            <person name="Montfort J."/>
            <person name="Bouchez O."/>
            <person name="Roques C."/>
            <person name="Iampietro C."/>
            <person name="Lluch J."/>
            <person name="Castinel A."/>
            <person name="Donnadieu C."/>
            <person name="Desvignes T."/>
            <person name="Floi Bucao C."/>
            <person name="Jouanno E."/>
            <person name="Wen M."/>
            <person name="Mejri S."/>
            <person name="Dirks R."/>
            <person name="Jansen H."/>
            <person name="Henkel C."/>
            <person name="Chen W.J."/>
            <person name="Zahm M."/>
            <person name="Cabau C."/>
            <person name="Klopp C."/>
            <person name="Thompson A.W."/>
            <person name="Robinson-Rechavi M."/>
            <person name="Braasch I."/>
            <person name="Lecointre G."/>
            <person name="Bobe J."/>
            <person name="Postlethwait J.H."/>
            <person name="Berthelot C."/>
            <person name="Roest Crollius H."/>
            <person name="Guiguen Y."/>
        </authorList>
    </citation>
    <scope>NUCLEOTIDE SEQUENCE</scope>
    <source>
        <strain evidence="9">Concon-B</strain>
    </source>
</reference>
<dbReference type="SMART" id="SM00406">
    <property type="entry name" value="IGv"/>
    <property type="match status" value="1"/>
</dbReference>